<dbReference type="PANTHER" id="PTHR48079:SF3">
    <property type="entry name" value="NAD-DEPENDENT EPIMERASE_DEHYDRATASE DOMAIN-CONTAINING PROTEIN"/>
    <property type="match status" value="1"/>
</dbReference>
<dbReference type="SUPFAM" id="SSF51735">
    <property type="entry name" value="NAD(P)-binding Rossmann-fold domains"/>
    <property type="match status" value="1"/>
</dbReference>
<name>A0A9P4J0H2_9PEZI</name>
<keyword evidence="3" id="KW-1185">Reference proteome</keyword>
<organism evidence="2 3">
    <name type="scientific">Myriangium duriaei CBS 260.36</name>
    <dbReference type="NCBI Taxonomy" id="1168546"/>
    <lineage>
        <taxon>Eukaryota</taxon>
        <taxon>Fungi</taxon>
        <taxon>Dikarya</taxon>
        <taxon>Ascomycota</taxon>
        <taxon>Pezizomycotina</taxon>
        <taxon>Dothideomycetes</taxon>
        <taxon>Dothideomycetidae</taxon>
        <taxon>Myriangiales</taxon>
        <taxon>Myriangiaceae</taxon>
        <taxon>Myriangium</taxon>
    </lineage>
</organism>
<accession>A0A9P4J0H2</accession>
<proteinExistence type="predicted"/>
<dbReference type="AlphaFoldDB" id="A0A9P4J0H2"/>
<dbReference type="InterPro" id="IPR051783">
    <property type="entry name" value="NAD(P)-dependent_oxidoreduct"/>
</dbReference>
<gene>
    <name evidence="2" type="ORF">K461DRAFT_225319</name>
</gene>
<dbReference type="GO" id="GO:0005737">
    <property type="term" value="C:cytoplasm"/>
    <property type="evidence" value="ECO:0007669"/>
    <property type="project" value="TreeGrafter"/>
</dbReference>
<dbReference type="InterPro" id="IPR001509">
    <property type="entry name" value="Epimerase_deHydtase"/>
</dbReference>
<dbReference type="InterPro" id="IPR036291">
    <property type="entry name" value="NAD(P)-bd_dom_sf"/>
</dbReference>
<dbReference type="EMBL" id="ML996085">
    <property type="protein sequence ID" value="KAF2152941.1"/>
    <property type="molecule type" value="Genomic_DNA"/>
</dbReference>
<evidence type="ECO:0000259" key="1">
    <source>
        <dbReference type="Pfam" id="PF01370"/>
    </source>
</evidence>
<reference evidence="2" key="1">
    <citation type="journal article" date="2020" name="Stud. Mycol.">
        <title>101 Dothideomycetes genomes: a test case for predicting lifestyles and emergence of pathogens.</title>
        <authorList>
            <person name="Haridas S."/>
            <person name="Albert R."/>
            <person name="Binder M."/>
            <person name="Bloem J."/>
            <person name="Labutti K."/>
            <person name="Salamov A."/>
            <person name="Andreopoulos B."/>
            <person name="Baker S."/>
            <person name="Barry K."/>
            <person name="Bills G."/>
            <person name="Bluhm B."/>
            <person name="Cannon C."/>
            <person name="Castanera R."/>
            <person name="Culley D."/>
            <person name="Daum C."/>
            <person name="Ezra D."/>
            <person name="Gonzalez J."/>
            <person name="Henrissat B."/>
            <person name="Kuo A."/>
            <person name="Liang C."/>
            <person name="Lipzen A."/>
            <person name="Lutzoni F."/>
            <person name="Magnuson J."/>
            <person name="Mondo S."/>
            <person name="Nolan M."/>
            <person name="Ohm R."/>
            <person name="Pangilinan J."/>
            <person name="Park H.-J."/>
            <person name="Ramirez L."/>
            <person name="Alfaro M."/>
            <person name="Sun H."/>
            <person name="Tritt A."/>
            <person name="Yoshinaga Y."/>
            <person name="Zwiers L.-H."/>
            <person name="Turgeon B."/>
            <person name="Goodwin S."/>
            <person name="Spatafora J."/>
            <person name="Crous P."/>
            <person name="Grigoriev I."/>
        </authorList>
    </citation>
    <scope>NUCLEOTIDE SEQUENCE</scope>
    <source>
        <strain evidence="2">CBS 260.36</strain>
    </source>
</reference>
<feature type="domain" description="NAD-dependent epimerase/dehydratase" evidence="1">
    <location>
        <begin position="16"/>
        <end position="248"/>
    </location>
</feature>
<dbReference type="Pfam" id="PF01370">
    <property type="entry name" value="Epimerase"/>
    <property type="match status" value="1"/>
</dbReference>
<sequence length="358" mass="39346">MTFHDAKTPIRQPRTALIIGASGYIGHAVARGFVRSGWRTFGLVRRPEATTELIAHEIIPVLGSLSDPDRFSDLIPDAIELIVSCTEQVPGYAAHFEQVLATVRFIAARSQARGVRPLVLWTSGCKDYGTTDVNNATDLAPHTEDSPLNAPQLLQERAQMCPRVFEQKDVFDAILLRPTSVFGFTSSYYAGLFDYAAAESARGAQTLAVSADPEAIMHALHVDDCAEAYVTLATFADRSAIVGQAFNISSARYETAAEVCGALAHEYGFAGGVEFVHEKSSGALHFPKWLKFVVNYSQWVDSAKIRHATGWRDVRIAFSKDIQVYRRSYEANRGLAHSNAEAVQKRLEGKLTIQPEVK</sequence>
<evidence type="ECO:0000313" key="3">
    <source>
        <dbReference type="Proteomes" id="UP000799439"/>
    </source>
</evidence>
<dbReference type="OrthoDB" id="2735536at2759"/>
<protein>
    <submittedName>
        <fullName evidence="2">NAD(P)-binding protein</fullName>
    </submittedName>
</protein>
<evidence type="ECO:0000313" key="2">
    <source>
        <dbReference type="EMBL" id="KAF2152941.1"/>
    </source>
</evidence>
<dbReference type="Gene3D" id="3.40.50.720">
    <property type="entry name" value="NAD(P)-binding Rossmann-like Domain"/>
    <property type="match status" value="1"/>
</dbReference>
<dbReference type="GO" id="GO:0004029">
    <property type="term" value="F:aldehyde dehydrogenase (NAD+) activity"/>
    <property type="evidence" value="ECO:0007669"/>
    <property type="project" value="TreeGrafter"/>
</dbReference>
<comment type="caution">
    <text evidence="2">The sequence shown here is derived from an EMBL/GenBank/DDBJ whole genome shotgun (WGS) entry which is preliminary data.</text>
</comment>
<dbReference type="Proteomes" id="UP000799439">
    <property type="component" value="Unassembled WGS sequence"/>
</dbReference>
<dbReference type="PANTHER" id="PTHR48079">
    <property type="entry name" value="PROTEIN YEEZ"/>
    <property type="match status" value="1"/>
</dbReference>